<sequence>MSCLLAAIIVGGFSFNIVTGRSSFSLPLVYHFHGIVMMAGLGLYVAQNSLILAGNVALHRRLGWIAAGWVPLMVLSGLLLTQISLQERGGPPFFDQNQFLISNPLHLLGFAGMVAWAVTVRSDTGWHRRLMYCGFAMLLGPGVGRLIPAPLLIPYAWYIAAVLPPILFAVVGILADRRRYGRAHPAWFWGIGVVIGIQIVADLLAYSPLGPQFTEWFLAGTPGAERPMAAFMPG</sequence>
<accession>A0A6I4UWN0</accession>
<name>A0A6I4UWN0_9SPHN</name>
<dbReference type="AlphaFoldDB" id="A0A6I4UWN0"/>
<protein>
    <submittedName>
        <fullName evidence="2">Uncharacterized protein</fullName>
    </submittedName>
</protein>
<organism evidence="2 3">
    <name type="scientific">Croceibacterium soli</name>
    <dbReference type="NCBI Taxonomy" id="1739690"/>
    <lineage>
        <taxon>Bacteria</taxon>
        <taxon>Pseudomonadati</taxon>
        <taxon>Pseudomonadota</taxon>
        <taxon>Alphaproteobacteria</taxon>
        <taxon>Sphingomonadales</taxon>
        <taxon>Erythrobacteraceae</taxon>
        <taxon>Croceibacterium</taxon>
    </lineage>
</organism>
<feature type="transmembrane region" description="Helical" evidence="1">
    <location>
        <begin position="187"/>
        <end position="206"/>
    </location>
</feature>
<evidence type="ECO:0000313" key="2">
    <source>
        <dbReference type="EMBL" id="MXP41827.1"/>
    </source>
</evidence>
<proteinExistence type="predicted"/>
<keyword evidence="1" id="KW-1133">Transmembrane helix</keyword>
<dbReference type="EMBL" id="WTYK01000004">
    <property type="protein sequence ID" value="MXP41827.1"/>
    <property type="molecule type" value="Genomic_DNA"/>
</dbReference>
<comment type="caution">
    <text evidence="2">The sequence shown here is derived from an EMBL/GenBank/DDBJ whole genome shotgun (WGS) entry which is preliminary data.</text>
</comment>
<evidence type="ECO:0000313" key="3">
    <source>
        <dbReference type="Proteomes" id="UP000469159"/>
    </source>
</evidence>
<dbReference type="OrthoDB" id="648493at2"/>
<gene>
    <name evidence="2" type="ORF">GRI75_09260</name>
</gene>
<feature type="transmembrane region" description="Helical" evidence="1">
    <location>
        <begin position="155"/>
        <end position="175"/>
    </location>
</feature>
<reference evidence="2 3" key="1">
    <citation type="submission" date="2019-12" db="EMBL/GenBank/DDBJ databases">
        <title>Genomic-based taxomic classification of the family Erythrobacteraceae.</title>
        <authorList>
            <person name="Xu L."/>
        </authorList>
    </citation>
    <scope>NUCLEOTIDE SEQUENCE [LARGE SCALE GENOMIC DNA]</scope>
    <source>
        <strain evidence="2 3">MCCC 1K02066</strain>
    </source>
</reference>
<feature type="transmembrane region" description="Helical" evidence="1">
    <location>
        <begin position="130"/>
        <end position="149"/>
    </location>
</feature>
<feature type="transmembrane region" description="Helical" evidence="1">
    <location>
        <begin position="100"/>
        <end position="118"/>
    </location>
</feature>
<keyword evidence="3" id="KW-1185">Reference proteome</keyword>
<dbReference type="Proteomes" id="UP000469159">
    <property type="component" value="Unassembled WGS sequence"/>
</dbReference>
<keyword evidence="1" id="KW-0472">Membrane</keyword>
<feature type="transmembrane region" description="Helical" evidence="1">
    <location>
        <begin position="30"/>
        <end position="50"/>
    </location>
</feature>
<feature type="transmembrane region" description="Helical" evidence="1">
    <location>
        <begin position="62"/>
        <end position="80"/>
    </location>
</feature>
<keyword evidence="1" id="KW-0812">Transmembrane</keyword>
<evidence type="ECO:0000256" key="1">
    <source>
        <dbReference type="SAM" id="Phobius"/>
    </source>
</evidence>